<dbReference type="GO" id="GO:0004864">
    <property type="term" value="F:protein phosphatase inhibitor activity"/>
    <property type="evidence" value="ECO:0007669"/>
    <property type="project" value="UniProtKB-ARBA"/>
</dbReference>
<gene>
    <name evidence="1" type="ORF">POM88_036339</name>
</gene>
<dbReference type="Pfam" id="PF10604">
    <property type="entry name" value="Polyketide_cyc2"/>
    <property type="match status" value="1"/>
</dbReference>
<reference evidence="1" key="1">
    <citation type="submission" date="2023-02" db="EMBL/GenBank/DDBJ databases">
        <title>Genome of toxic invasive species Heracleum sosnowskyi carries increased number of genes despite the absence of recent whole-genome duplications.</title>
        <authorList>
            <person name="Schelkunov M."/>
            <person name="Shtratnikova V."/>
            <person name="Makarenko M."/>
            <person name="Klepikova A."/>
            <person name="Omelchenko D."/>
            <person name="Novikova G."/>
            <person name="Obukhova E."/>
            <person name="Bogdanov V."/>
            <person name="Penin A."/>
            <person name="Logacheva M."/>
        </authorList>
    </citation>
    <scope>NUCLEOTIDE SEQUENCE</scope>
    <source>
        <strain evidence="1">Hsosn_3</strain>
        <tissue evidence="1">Leaf</tissue>
    </source>
</reference>
<comment type="caution">
    <text evidence="1">The sequence shown here is derived from an EMBL/GenBank/DDBJ whole genome shotgun (WGS) entry which is preliminary data.</text>
</comment>
<evidence type="ECO:0000313" key="1">
    <source>
        <dbReference type="EMBL" id="KAK1370247.1"/>
    </source>
</evidence>
<dbReference type="PANTHER" id="PTHR33789:SF11">
    <property type="entry name" value="OS05G0202300 PROTEIN"/>
    <property type="match status" value="1"/>
</dbReference>
<accession>A0AAD8MES7</accession>
<dbReference type="InterPro" id="IPR023393">
    <property type="entry name" value="START-like_dom_sf"/>
</dbReference>
<keyword evidence="2" id="KW-1185">Reference proteome</keyword>
<dbReference type="FunFam" id="3.30.530.20:FF:000064">
    <property type="entry name" value="Lachrymatory-factor synthase"/>
    <property type="match status" value="1"/>
</dbReference>
<proteinExistence type="predicted"/>
<dbReference type="EMBL" id="JAUIZM010000008">
    <property type="protein sequence ID" value="KAK1370247.1"/>
    <property type="molecule type" value="Genomic_DNA"/>
</dbReference>
<name>A0AAD8MES7_9APIA</name>
<dbReference type="InterPro" id="IPR019587">
    <property type="entry name" value="Polyketide_cyclase/dehydratase"/>
</dbReference>
<dbReference type="AlphaFoldDB" id="A0AAD8MES7"/>
<dbReference type="SUPFAM" id="SSF55961">
    <property type="entry name" value="Bet v1-like"/>
    <property type="match status" value="1"/>
</dbReference>
<evidence type="ECO:0000313" key="2">
    <source>
        <dbReference type="Proteomes" id="UP001237642"/>
    </source>
</evidence>
<dbReference type="CDD" id="cd07821">
    <property type="entry name" value="PYR_PYL_RCAR_like"/>
    <property type="match status" value="1"/>
</dbReference>
<organism evidence="1 2">
    <name type="scientific">Heracleum sosnowskyi</name>
    <dbReference type="NCBI Taxonomy" id="360622"/>
    <lineage>
        <taxon>Eukaryota</taxon>
        <taxon>Viridiplantae</taxon>
        <taxon>Streptophyta</taxon>
        <taxon>Embryophyta</taxon>
        <taxon>Tracheophyta</taxon>
        <taxon>Spermatophyta</taxon>
        <taxon>Magnoliopsida</taxon>
        <taxon>eudicotyledons</taxon>
        <taxon>Gunneridae</taxon>
        <taxon>Pentapetalae</taxon>
        <taxon>asterids</taxon>
        <taxon>campanulids</taxon>
        <taxon>Apiales</taxon>
        <taxon>Apiaceae</taxon>
        <taxon>Apioideae</taxon>
        <taxon>apioid superclade</taxon>
        <taxon>Tordylieae</taxon>
        <taxon>Tordyliinae</taxon>
        <taxon>Heracleum</taxon>
    </lineage>
</organism>
<dbReference type="PANTHER" id="PTHR33789">
    <property type="entry name" value="LACHRYMATORY-FACTOR SYNTHASE"/>
    <property type="match status" value="1"/>
</dbReference>
<dbReference type="InterPro" id="IPR053249">
    <property type="entry name" value="LFS"/>
</dbReference>
<dbReference type="Proteomes" id="UP001237642">
    <property type="component" value="Unassembled WGS sequence"/>
</dbReference>
<reference evidence="1" key="2">
    <citation type="submission" date="2023-05" db="EMBL/GenBank/DDBJ databases">
        <authorList>
            <person name="Schelkunov M.I."/>
        </authorList>
    </citation>
    <scope>NUCLEOTIDE SEQUENCE</scope>
    <source>
        <strain evidence="1">Hsosn_3</strain>
        <tissue evidence="1">Leaf</tissue>
    </source>
</reference>
<sequence length="166" mass="18591">MAEEAQAKLWEGNVSAKLRGPKAETIWSFLEDFCSLHKWLPGLDTCYKVEGVDGQPGLIRYCGTTITSPSNEPITLWCHEKLAEIDENQRTLSYEIIENNMGMKMYKATIKVVPMEGGDDESGCEIKWSFVAEPVESSKLEELVSYLESSLNGMAQKMENALLCTN</sequence>
<dbReference type="Gene3D" id="3.30.530.20">
    <property type="match status" value="1"/>
</dbReference>
<protein>
    <submittedName>
        <fullName evidence="1">Lachrymatory-factor synthase</fullName>
    </submittedName>
</protein>